<feature type="region of interest" description="Disordered" evidence="3">
    <location>
        <begin position="131"/>
        <end position="163"/>
    </location>
</feature>
<proteinExistence type="predicted"/>
<dbReference type="EMBL" id="UINC01027459">
    <property type="protein sequence ID" value="SVB06737.1"/>
    <property type="molecule type" value="Genomic_DNA"/>
</dbReference>
<dbReference type="AlphaFoldDB" id="A0A382B0I4"/>
<dbReference type="GO" id="GO:0020037">
    <property type="term" value="F:heme binding"/>
    <property type="evidence" value="ECO:0007669"/>
    <property type="project" value="InterPro"/>
</dbReference>
<dbReference type="InterPro" id="IPR036127">
    <property type="entry name" value="CcmE-like_sf"/>
</dbReference>
<feature type="transmembrane region" description="Helical" evidence="4">
    <location>
        <begin position="7"/>
        <end position="27"/>
    </location>
</feature>
<dbReference type="InterPro" id="IPR004329">
    <property type="entry name" value="CcmE"/>
</dbReference>
<reference evidence="5" key="1">
    <citation type="submission" date="2018-05" db="EMBL/GenBank/DDBJ databases">
        <authorList>
            <person name="Lanie J.A."/>
            <person name="Ng W.-L."/>
            <person name="Kazmierczak K.M."/>
            <person name="Andrzejewski T.M."/>
            <person name="Davidsen T.M."/>
            <person name="Wayne K.J."/>
            <person name="Tettelin H."/>
            <person name="Glass J.I."/>
            <person name="Rusch D."/>
            <person name="Podicherti R."/>
            <person name="Tsui H.-C.T."/>
            <person name="Winkler M.E."/>
        </authorList>
    </citation>
    <scope>NUCLEOTIDE SEQUENCE</scope>
</reference>
<dbReference type="InterPro" id="IPR012340">
    <property type="entry name" value="NA-bd_OB-fold"/>
</dbReference>
<dbReference type="SUPFAM" id="SSF82093">
    <property type="entry name" value="Heme chaperone CcmE"/>
    <property type="match status" value="1"/>
</dbReference>
<keyword evidence="4" id="KW-0812">Transmembrane</keyword>
<sequence>MNQKKVKFLVGSLLIVGGIGYLITMGISNTSQYFFTVDELMSQKVSFTGAGLKVKGNVVNGSIQRDPNDYLNVKFLIEEKDASLKVAYQGVTPDMFIDGGEVVVEGTLGKDGVFHANTLLTSCPSKYEAEKEAGKMHPGTFPEADKYREPGLNKAEALPKTTI</sequence>
<name>A0A382B0I4_9ZZZZ</name>
<dbReference type="GO" id="GO:0017004">
    <property type="term" value="P:cytochrome complex assembly"/>
    <property type="evidence" value="ECO:0007669"/>
    <property type="project" value="InterPro"/>
</dbReference>
<dbReference type="Pfam" id="PF03100">
    <property type="entry name" value="CcmE"/>
    <property type="match status" value="1"/>
</dbReference>
<keyword evidence="4" id="KW-1133">Transmembrane helix</keyword>
<evidence type="ECO:0000256" key="2">
    <source>
        <dbReference type="ARBA" id="ARBA00023136"/>
    </source>
</evidence>
<dbReference type="GO" id="GO:0005886">
    <property type="term" value="C:plasma membrane"/>
    <property type="evidence" value="ECO:0007669"/>
    <property type="project" value="InterPro"/>
</dbReference>
<evidence type="ECO:0008006" key="6">
    <source>
        <dbReference type="Google" id="ProtNLM"/>
    </source>
</evidence>
<dbReference type="GO" id="GO:0017003">
    <property type="term" value="P:protein-heme linkage"/>
    <property type="evidence" value="ECO:0007669"/>
    <property type="project" value="InterPro"/>
</dbReference>
<keyword evidence="2 4" id="KW-0472">Membrane</keyword>
<evidence type="ECO:0000256" key="3">
    <source>
        <dbReference type="SAM" id="MobiDB-lite"/>
    </source>
</evidence>
<accession>A0A382B0I4</accession>
<evidence type="ECO:0000313" key="5">
    <source>
        <dbReference type="EMBL" id="SVB06737.1"/>
    </source>
</evidence>
<comment type="subcellular location">
    <subcellularLocation>
        <location evidence="1">Membrane</location>
    </subcellularLocation>
</comment>
<evidence type="ECO:0000256" key="4">
    <source>
        <dbReference type="SAM" id="Phobius"/>
    </source>
</evidence>
<organism evidence="5">
    <name type="scientific">marine metagenome</name>
    <dbReference type="NCBI Taxonomy" id="408172"/>
    <lineage>
        <taxon>unclassified sequences</taxon>
        <taxon>metagenomes</taxon>
        <taxon>ecological metagenomes</taxon>
    </lineage>
</organism>
<evidence type="ECO:0000256" key="1">
    <source>
        <dbReference type="ARBA" id="ARBA00004370"/>
    </source>
</evidence>
<dbReference type="Gene3D" id="2.40.50.140">
    <property type="entry name" value="Nucleic acid-binding proteins"/>
    <property type="match status" value="1"/>
</dbReference>
<gene>
    <name evidence="5" type="ORF">METZ01_LOCUS159591</name>
</gene>
<protein>
    <recommendedName>
        <fullName evidence="6">Cytochrome c-type biogenesis protein CcmE</fullName>
    </recommendedName>
</protein>